<evidence type="ECO:0000313" key="10">
    <source>
        <dbReference type="Proteomes" id="UP000078046"/>
    </source>
</evidence>
<dbReference type="OrthoDB" id="448954at2759"/>
<keyword evidence="2" id="KW-0732">Signal</keyword>
<keyword evidence="3" id="KW-0256">Endoplasmic reticulum</keyword>
<keyword evidence="4" id="KW-1015">Disulfide bond</keyword>
<dbReference type="SUPFAM" id="SSF50911">
    <property type="entry name" value="Mannose 6-phosphate receptor domain"/>
    <property type="match status" value="1"/>
</dbReference>
<keyword evidence="10" id="KW-1185">Reference proteome</keyword>
<evidence type="ECO:0000259" key="8">
    <source>
        <dbReference type="PROSITE" id="PS51914"/>
    </source>
</evidence>
<dbReference type="Proteomes" id="UP000078046">
    <property type="component" value="Unassembled WGS sequence"/>
</dbReference>
<comment type="subcellular location">
    <subcellularLocation>
        <location evidence="1">Endoplasmic reticulum</location>
    </subcellularLocation>
</comment>
<evidence type="ECO:0000256" key="6">
    <source>
        <dbReference type="ARBA" id="ARBA00041108"/>
    </source>
</evidence>
<name>A0A177BC12_9BILA</name>
<dbReference type="EMBL" id="LWCA01000023">
    <property type="protein sequence ID" value="OAF71786.1"/>
    <property type="molecule type" value="Genomic_DNA"/>
</dbReference>
<evidence type="ECO:0000256" key="4">
    <source>
        <dbReference type="ARBA" id="ARBA00023157"/>
    </source>
</evidence>
<protein>
    <recommendedName>
        <fullName evidence="6">Endoplasmic reticulum lectin 1</fullName>
    </recommendedName>
    <alternativeName>
        <fullName evidence="7">ER lectin</fullName>
    </alternativeName>
</protein>
<gene>
    <name evidence="9" type="ORF">A3Q56_00405</name>
</gene>
<reference evidence="9 10" key="1">
    <citation type="submission" date="2016-04" db="EMBL/GenBank/DDBJ databases">
        <title>The genome of Intoshia linei affirms orthonectids as highly simplified spiralians.</title>
        <authorList>
            <person name="Mikhailov K.V."/>
            <person name="Slusarev G.S."/>
            <person name="Nikitin M.A."/>
            <person name="Logacheva M.D."/>
            <person name="Penin A."/>
            <person name="Aleoshin V."/>
            <person name="Panchin Y.V."/>
        </authorList>
    </citation>
    <scope>NUCLEOTIDE SEQUENCE [LARGE SCALE GENOMIC DNA]</scope>
    <source>
        <strain evidence="9">Intl2013</strain>
        <tissue evidence="9">Whole animal</tissue>
    </source>
</reference>
<dbReference type="AlphaFoldDB" id="A0A177BC12"/>
<dbReference type="GO" id="GO:0030970">
    <property type="term" value="P:retrograde protein transport, ER to cytosol"/>
    <property type="evidence" value="ECO:0007669"/>
    <property type="project" value="TreeGrafter"/>
</dbReference>
<evidence type="ECO:0000256" key="2">
    <source>
        <dbReference type="ARBA" id="ARBA00022729"/>
    </source>
</evidence>
<dbReference type="PANTHER" id="PTHR15414">
    <property type="entry name" value="OS-9-RELATED"/>
    <property type="match status" value="1"/>
</dbReference>
<dbReference type="InterPro" id="IPR044865">
    <property type="entry name" value="MRH_dom"/>
</dbReference>
<dbReference type="InterPro" id="IPR045149">
    <property type="entry name" value="OS-9-like"/>
</dbReference>
<evidence type="ECO:0000256" key="3">
    <source>
        <dbReference type="ARBA" id="ARBA00022824"/>
    </source>
</evidence>
<dbReference type="InterPro" id="IPR009011">
    <property type="entry name" value="Man6P_isomerase_rcpt-bd_dom_sf"/>
</dbReference>
<evidence type="ECO:0000313" key="9">
    <source>
        <dbReference type="EMBL" id="OAF71786.1"/>
    </source>
</evidence>
<evidence type="ECO:0000256" key="5">
    <source>
        <dbReference type="ARBA" id="ARBA00037585"/>
    </source>
</evidence>
<evidence type="ECO:0000256" key="7">
    <source>
        <dbReference type="ARBA" id="ARBA00041661"/>
    </source>
</evidence>
<dbReference type="Gene3D" id="2.70.130.10">
    <property type="entry name" value="Mannose-6-phosphate receptor binding domain"/>
    <property type="match status" value="1"/>
</dbReference>
<dbReference type="GO" id="GO:0030968">
    <property type="term" value="P:endoplasmic reticulum unfolded protein response"/>
    <property type="evidence" value="ECO:0007669"/>
    <property type="project" value="InterPro"/>
</dbReference>
<comment type="function">
    <text evidence="5">Probable lectin that binds selectively to improperly folded lumenal proteins. May function in endoplasmic reticulum quality control and endoplasmic reticulum-associated degradation (ERAD) of both non-glycosylated proteins and glycoproteins.</text>
</comment>
<feature type="domain" description="MRH" evidence="8">
    <location>
        <begin position="1"/>
        <end position="85"/>
    </location>
</feature>
<dbReference type="PANTHER" id="PTHR15414:SF0">
    <property type="entry name" value="ENDOPLASMIC RETICULUM LECTIN 1"/>
    <property type="match status" value="1"/>
</dbReference>
<dbReference type="PROSITE" id="PS51914">
    <property type="entry name" value="MRH"/>
    <property type="match status" value="1"/>
</dbReference>
<proteinExistence type="predicted"/>
<sequence>MVSGIKDEEIRETSLGSYEEDSFTLKDGYIEQKYIIGKYCKEIDAFRSTVVKIMCSKGGVEKITIYEENICNYVLILQTKDLCSHILYAEEINEESVKISCRPLLNDLDYKNHVNNNKMKFIHYLKNNKYDKWADKFNHLSDKDKKIIKQELIFKRRHFENTVLTLKSVDISKILTILQVYYDFIDDLNKYILMSPIENIFQTVFNMKFNSSSPILAQRKINIVAAQADRETQKLIKKINVKINYLIEFLDITFDMDKNFFYRKSAYERYSDMYKFYLDEIND</sequence>
<dbReference type="GO" id="GO:0005788">
    <property type="term" value="C:endoplasmic reticulum lumen"/>
    <property type="evidence" value="ECO:0007669"/>
    <property type="project" value="TreeGrafter"/>
</dbReference>
<accession>A0A177BC12</accession>
<comment type="caution">
    <text evidence="9">The sequence shown here is derived from an EMBL/GenBank/DDBJ whole genome shotgun (WGS) entry which is preliminary data.</text>
</comment>
<organism evidence="9 10">
    <name type="scientific">Intoshia linei</name>
    <dbReference type="NCBI Taxonomy" id="1819745"/>
    <lineage>
        <taxon>Eukaryota</taxon>
        <taxon>Metazoa</taxon>
        <taxon>Spiralia</taxon>
        <taxon>Lophotrochozoa</taxon>
        <taxon>Mesozoa</taxon>
        <taxon>Orthonectida</taxon>
        <taxon>Rhopaluridae</taxon>
        <taxon>Intoshia</taxon>
    </lineage>
</organism>
<evidence type="ECO:0000256" key="1">
    <source>
        <dbReference type="ARBA" id="ARBA00004240"/>
    </source>
</evidence>